<evidence type="ECO:0000256" key="2">
    <source>
        <dbReference type="ARBA" id="ARBA00022793"/>
    </source>
</evidence>
<feature type="domain" description="NAD-dependent epimerase/dehydratase" evidence="5">
    <location>
        <begin position="9"/>
        <end position="249"/>
    </location>
</feature>
<dbReference type="GO" id="GO:0070403">
    <property type="term" value="F:NAD+ binding"/>
    <property type="evidence" value="ECO:0007669"/>
    <property type="project" value="InterPro"/>
</dbReference>
<dbReference type="SUPFAM" id="SSF51735">
    <property type="entry name" value="NAD(P)-binding Rossmann-fold domains"/>
    <property type="match status" value="1"/>
</dbReference>
<evidence type="ECO:0000256" key="1">
    <source>
        <dbReference type="ARBA" id="ARBA00001911"/>
    </source>
</evidence>
<evidence type="ECO:0000313" key="6">
    <source>
        <dbReference type="EMBL" id="XCJ71809.1"/>
    </source>
</evidence>
<dbReference type="InterPro" id="IPR036291">
    <property type="entry name" value="NAD(P)-bd_dom_sf"/>
</dbReference>
<dbReference type="KEGG" id="stac:ABII15_18350"/>
<dbReference type="InterPro" id="IPR001509">
    <property type="entry name" value="Epimerase_deHydtase"/>
</dbReference>
<reference evidence="6" key="1">
    <citation type="submission" date="2024-06" db="EMBL/GenBank/DDBJ databases">
        <title>Streptomyces sp. strain HUAS MG91 genome sequences.</title>
        <authorList>
            <person name="Mo P."/>
        </authorList>
    </citation>
    <scope>NUCLEOTIDE SEQUENCE</scope>
    <source>
        <strain evidence="6">HUAS MG91</strain>
    </source>
</reference>
<name>A0AAU8ITS2_9ACTN</name>
<sequence>MTTAPLTHLVTGGAGFIGSHLTDALLAQGHTVVVLDDLSTGDRANIAHAWPDPRLRFVRGSVLDARLVDELTARCDRVTHLAAATGVRHTAEQPLRSFTTTVRGTEHVVGAAHRHGRPLLLASTGEIYGKNGAGPVAETANRILGPTTVARWAYPTAKAVDELFALGHHREYGLPVTVARLFATAGPRQSPAYGTVVPRLAAQAVAGQPLTVHGDGTQRRCFAHVADVVDALLRLLGHPGANGEVFNVGSAEETTIGDLAGIVVERAGSPSPLRFIPYEEVYGGAGSGFEEPDRRIPDTRKLRELTGWEPRRGLVDIVDAALLDAGGAFPGPAAPALFPPAAQVRA</sequence>
<evidence type="ECO:0000259" key="5">
    <source>
        <dbReference type="Pfam" id="PF01370"/>
    </source>
</evidence>
<dbReference type="RefSeq" id="WP_353943409.1">
    <property type="nucleotide sequence ID" value="NZ_CP159534.1"/>
</dbReference>
<gene>
    <name evidence="6" type="ORF">ABII15_18350</name>
</gene>
<keyword evidence="4" id="KW-0456">Lyase</keyword>
<dbReference type="GO" id="GO:0048040">
    <property type="term" value="F:UDP-glucuronate decarboxylase activity"/>
    <property type="evidence" value="ECO:0007669"/>
    <property type="project" value="TreeGrafter"/>
</dbReference>
<dbReference type="GO" id="GO:0042732">
    <property type="term" value="P:D-xylose metabolic process"/>
    <property type="evidence" value="ECO:0007669"/>
    <property type="project" value="InterPro"/>
</dbReference>
<comment type="cofactor">
    <cofactor evidence="1">
        <name>NAD(+)</name>
        <dbReference type="ChEBI" id="CHEBI:57540"/>
    </cofactor>
</comment>
<accession>A0AAU8ITS2</accession>
<proteinExistence type="predicted"/>
<evidence type="ECO:0000256" key="4">
    <source>
        <dbReference type="ARBA" id="ARBA00023239"/>
    </source>
</evidence>
<evidence type="ECO:0000256" key="3">
    <source>
        <dbReference type="ARBA" id="ARBA00023027"/>
    </source>
</evidence>
<dbReference type="PANTHER" id="PTHR43078">
    <property type="entry name" value="UDP-GLUCURONIC ACID DECARBOXYLASE-RELATED"/>
    <property type="match status" value="1"/>
</dbReference>
<keyword evidence="2" id="KW-0210">Decarboxylase</keyword>
<dbReference type="InterPro" id="IPR044516">
    <property type="entry name" value="UXS-like"/>
</dbReference>
<keyword evidence="3" id="KW-0520">NAD</keyword>
<dbReference type="Pfam" id="PF01370">
    <property type="entry name" value="Epimerase"/>
    <property type="match status" value="1"/>
</dbReference>
<dbReference type="GO" id="GO:0005737">
    <property type="term" value="C:cytoplasm"/>
    <property type="evidence" value="ECO:0007669"/>
    <property type="project" value="TreeGrafter"/>
</dbReference>
<dbReference type="PANTHER" id="PTHR43078:SF6">
    <property type="entry name" value="UDP-GLUCURONIC ACID DECARBOXYLASE 1"/>
    <property type="match status" value="1"/>
</dbReference>
<organism evidence="6">
    <name type="scientific">Streptomyces tabacisoli</name>
    <dbReference type="NCBI Taxonomy" id="3156398"/>
    <lineage>
        <taxon>Bacteria</taxon>
        <taxon>Bacillati</taxon>
        <taxon>Actinomycetota</taxon>
        <taxon>Actinomycetes</taxon>
        <taxon>Kitasatosporales</taxon>
        <taxon>Streptomycetaceae</taxon>
        <taxon>Streptomyces</taxon>
    </lineage>
</organism>
<dbReference type="Gene3D" id="3.40.50.720">
    <property type="entry name" value="NAD(P)-binding Rossmann-like Domain"/>
    <property type="match status" value="1"/>
</dbReference>
<dbReference type="EMBL" id="CP159534">
    <property type="protein sequence ID" value="XCJ71809.1"/>
    <property type="molecule type" value="Genomic_DNA"/>
</dbReference>
<dbReference type="AlphaFoldDB" id="A0AAU8ITS2"/>
<protein>
    <submittedName>
        <fullName evidence="6">NAD-dependent epimerase/dehydratase family protein</fullName>
    </submittedName>
</protein>